<feature type="region of interest" description="Disordered" evidence="1">
    <location>
        <begin position="44"/>
        <end position="99"/>
    </location>
</feature>
<reference evidence="3" key="1">
    <citation type="submission" date="2016-12" db="EMBL/GenBank/DDBJ databases">
        <title>Comparative genomics of four Isosphaeraceae planctomycetes: a common pool of plasmids and glycoside hydrolase genes.</title>
        <authorList>
            <person name="Ivanova A."/>
        </authorList>
    </citation>
    <scope>NUCLEOTIDE SEQUENCE [LARGE SCALE GENOMIC DNA]</scope>
    <source>
        <strain evidence="3">PX4</strain>
    </source>
</reference>
<dbReference type="KEGG" id="pbor:BSF38_01461"/>
<dbReference type="Proteomes" id="UP000186309">
    <property type="component" value="Chromosome"/>
</dbReference>
<evidence type="ECO:0000313" key="3">
    <source>
        <dbReference type="Proteomes" id="UP000186309"/>
    </source>
</evidence>
<evidence type="ECO:0000256" key="1">
    <source>
        <dbReference type="SAM" id="MobiDB-lite"/>
    </source>
</evidence>
<name>A0A1U7CM57_9BACT</name>
<protein>
    <recommendedName>
        <fullName evidence="4">DUF1571 domain-containing protein</fullName>
    </recommendedName>
</protein>
<dbReference type="OrthoDB" id="5456309at2"/>
<evidence type="ECO:0008006" key="4">
    <source>
        <dbReference type="Google" id="ProtNLM"/>
    </source>
</evidence>
<organism evidence="2 3">
    <name type="scientific">Paludisphaera borealis</name>
    <dbReference type="NCBI Taxonomy" id="1387353"/>
    <lineage>
        <taxon>Bacteria</taxon>
        <taxon>Pseudomonadati</taxon>
        <taxon>Planctomycetota</taxon>
        <taxon>Planctomycetia</taxon>
        <taxon>Isosphaerales</taxon>
        <taxon>Isosphaeraceae</taxon>
        <taxon>Paludisphaera</taxon>
    </lineage>
</organism>
<accession>A0A1U7CM57</accession>
<proteinExistence type="predicted"/>
<dbReference type="RefSeq" id="WP_076344343.1">
    <property type="nucleotide sequence ID" value="NZ_CP019082.1"/>
</dbReference>
<feature type="compositionally biased region" description="Basic and acidic residues" evidence="1">
    <location>
        <begin position="54"/>
        <end position="69"/>
    </location>
</feature>
<gene>
    <name evidence="2" type="ORF">BSF38_01461</name>
</gene>
<sequence length="336" mass="37368">MLPNRSRGKSGPIAEPRRLVTSTRRLAASSLLLTFAMAADAPKEKVDVPAAKAEQAKPEPKADKKEPARAADQVALSNGGTSARTALKPDLSAKTTGLATPPTIAEAPIVRAIRTMAECQARFDKVKDYTCTFYKRERIDGKLGVLHVLNMKVRNEPRSVYLKFEQPHRGREAIYVEGRNKGRVLAHDVGLNKFLAGTLELEPRSTRAMQDCRHPITEAGIGSLIRTVSDRWAAELKNSESVVLFDADMRIGSARCLLIEAIHPDRGPGYVFHKVRLFIDAELGFPVRFEGYDWPKEEGGEAELMEEYAYDDVKLNVGLVDHDFDTSNRLYSFGRF</sequence>
<feature type="compositionally biased region" description="Polar residues" evidence="1">
    <location>
        <begin position="75"/>
        <end position="84"/>
    </location>
</feature>
<evidence type="ECO:0000313" key="2">
    <source>
        <dbReference type="EMBL" id="APW59999.1"/>
    </source>
</evidence>
<feature type="region of interest" description="Disordered" evidence="1">
    <location>
        <begin position="1"/>
        <end position="20"/>
    </location>
</feature>
<dbReference type="EMBL" id="CP019082">
    <property type="protein sequence ID" value="APW59999.1"/>
    <property type="molecule type" value="Genomic_DNA"/>
</dbReference>
<dbReference type="AlphaFoldDB" id="A0A1U7CM57"/>
<keyword evidence="3" id="KW-1185">Reference proteome</keyword>
<dbReference type="Pfam" id="PF07608">
    <property type="entry name" value="DUF1571"/>
    <property type="match status" value="1"/>
</dbReference>
<dbReference type="InterPro" id="IPR011465">
    <property type="entry name" value="DUF1571"/>
</dbReference>